<dbReference type="EMBL" id="CATZLL010000005">
    <property type="protein sequence ID" value="CAJ0813401.1"/>
    <property type="molecule type" value="Genomic_DNA"/>
</dbReference>
<gene>
    <name evidence="1" type="ORF">LMG18101_01892</name>
</gene>
<evidence type="ECO:0000313" key="2">
    <source>
        <dbReference type="Proteomes" id="UP001189757"/>
    </source>
</evidence>
<accession>A0ABN9JIV9</accession>
<sequence>MRVQVSYVKLCLVLACTGRGIGAAPYLQL</sequence>
<dbReference type="Proteomes" id="UP001189757">
    <property type="component" value="Unassembled WGS sequence"/>
</dbReference>
<proteinExistence type="predicted"/>
<keyword evidence="2" id="KW-1185">Reference proteome</keyword>
<comment type="caution">
    <text evidence="1">The sequence shown here is derived from an EMBL/GenBank/DDBJ whole genome shotgun (WGS) entry which is preliminary data.</text>
</comment>
<evidence type="ECO:0000313" key="1">
    <source>
        <dbReference type="EMBL" id="CAJ0813401.1"/>
    </source>
</evidence>
<reference evidence="1 2" key="1">
    <citation type="submission" date="2023-07" db="EMBL/GenBank/DDBJ databases">
        <authorList>
            <person name="Peeters C."/>
        </authorList>
    </citation>
    <scope>NUCLEOTIDE SEQUENCE [LARGE SCALE GENOMIC DNA]</scope>
    <source>
        <strain evidence="1 2">LMG 18101</strain>
    </source>
</reference>
<protein>
    <submittedName>
        <fullName evidence="1">Uncharacterized protein</fullName>
    </submittedName>
</protein>
<organism evidence="1 2">
    <name type="scientific">Ralstonia flaminis</name>
    <dbReference type="NCBI Taxonomy" id="3058597"/>
    <lineage>
        <taxon>Bacteria</taxon>
        <taxon>Pseudomonadati</taxon>
        <taxon>Pseudomonadota</taxon>
        <taxon>Betaproteobacteria</taxon>
        <taxon>Burkholderiales</taxon>
        <taxon>Burkholderiaceae</taxon>
        <taxon>Ralstonia</taxon>
    </lineage>
</organism>
<name>A0ABN9JIV9_9RALS</name>